<dbReference type="Proteomes" id="UP001222770">
    <property type="component" value="Unassembled WGS sequence"/>
</dbReference>
<evidence type="ECO:0000256" key="1">
    <source>
        <dbReference type="SAM" id="SignalP"/>
    </source>
</evidence>
<organism evidence="2 3">
    <name type="scientific">Novosphingobium cyanobacteriorum</name>
    <dbReference type="NCBI Taxonomy" id="3024215"/>
    <lineage>
        <taxon>Bacteria</taxon>
        <taxon>Pseudomonadati</taxon>
        <taxon>Pseudomonadota</taxon>
        <taxon>Alphaproteobacteria</taxon>
        <taxon>Sphingomonadales</taxon>
        <taxon>Sphingomonadaceae</taxon>
        <taxon>Novosphingobium</taxon>
    </lineage>
</organism>
<dbReference type="PROSITE" id="PS51257">
    <property type="entry name" value="PROKAR_LIPOPROTEIN"/>
    <property type="match status" value="1"/>
</dbReference>
<keyword evidence="3" id="KW-1185">Reference proteome</keyword>
<keyword evidence="1" id="KW-0732">Signal</keyword>
<protein>
    <recommendedName>
        <fullName evidence="4">Spore coat protein U domain-containing protein</fullName>
    </recommendedName>
</protein>
<dbReference type="EMBL" id="JAROCY010000020">
    <property type="protein sequence ID" value="MDF8335047.1"/>
    <property type="molecule type" value="Genomic_DNA"/>
</dbReference>
<comment type="caution">
    <text evidence="2">The sequence shown here is derived from an EMBL/GenBank/DDBJ whole genome shotgun (WGS) entry which is preliminary data.</text>
</comment>
<sequence length="312" mass="32890">MTRKLIMALMAGAGAVLFAPAQASAAACGTVTASPGTLLFSSWSPLDGQAQDLPLTLTVQRVSASTRGVRVILHDIDTPAPPIVVSLAPAMRYEIADNASGALIAFSRNTVISAANAAVRPISGAPTTSISINARVRLFGNSGPVADYIGGRTFNQPFLYSIQCLNQQGTVTAQDLLVPANLTLTVPIPRMATIVTARPSVIDFGNFTTTRQTIMINVRSTSTLNVSANTQNGGRMVREGTPQPWPSYATIPFNMFFWDRRIVPGGSTVSTQRAGVQGRDINFMLTLPEGLPTGKLAGTYSDVITLDVTPGP</sequence>
<dbReference type="RefSeq" id="WP_277279839.1">
    <property type="nucleotide sequence ID" value="NZ_JAROCY010000020.1"/>
</dbReference>
<reference evidence="2 3" key="1">
    <citation type="submission" date="2023-03" db="EMBL/GenBank/DDBJ databases">
        <title>Novosphingobium cyanobacteriorum sp. nov., isolated from a eutrophic reservoir during the Microcystis bloom period.</title>
        <authorList>
            <person name="Kang M."/>
            <person name="Le V."/>
            <person name="Ko S.-R."/>
            <person name="Lee S.-A."/>
            <person name="Ahn C.-Y."/>
        </authorList>
    </citation>
    <scope>NUCLEOTIDE SEQUENCE [LARGE SCALE GENOMIC DNA]</scope>
    <source>
        <strain evidence="2 3">HBC54</strain>
    </source>
</reference>
<name>A0ABT6CMA8_9SPHN</name>
<feature type="signal peptide" evidence="1">
    <location>
        <begin position="1"/>
        <end position="25"/>
    </location>
</feature>
<feature type="chain" id="PRO_5045879873" description="Spore coat protein U domain-containing protein" evidence="1">
    <location>
        <begin position="26"/>
        <end position="312"/>
    </location>
</feature>
<evidence type="ECO:0008006" key="4">
    <source>
        <dbReference type="Google" id="ProtNLM"/>
    </source>
</evidence>
<proteinExistence type="predicted"/>
<evidence type="ECO:0000313" key="2">
    <source>
        <dbReference type="EMBL" id="MDF8335047.1"/>
    </source>
</evidence>
<accession>A0ABT6CMA8</accession>
<evidence type="ECO:0000313" key="3">
    <source>
        <dbReference type="Proteomes" id="UP001222770"/>
    </source>
</evidence>
<gene>
    <name evidence="2" type="ORF">POM99_17710</name>
</gene>